<evidence type="ECO:0000313" key="8">
    <source>
        <dbReference type="EMBL" id="WIM71588.1"/>
    </source>
</evidence>
<dbReference type="EMBL" id="CP126970">
    <property type="protein sequence ID" value="WIM71588.1"/>
    <property type="molecule type" value="Genomic_DNA"/>
</dbReference>
<dbReference type="PANTHER" id="PTHR38459:SF6">
    <property type="entry name" value="ARABINOGALACTAN BIOSYNTHESIS RECRUITING PROTEIN RV3789"/>
    <property type="match status" value="1"/>
</dbReference>
<reference evidence="8 9" key="1">
    <citation type="submission" date="2023-05" db="EMBL/GenBank/DDBJ databases">
        <title>Corynebacterium suedekumii sp. nov. and Corynebacterium breve sp. nov. isolated from raw cow's milk.</title>
        <authorList>
            <person name="Baer M.K."/>
            <person name="Mehl L."/>
            <person name="Hellmuth R."/>
            <person name="Marke G."/>
            <person name="Lipski A."/>
        </authorList>
    </citation>
    <scope>NUCLEOTIDE SEQUENCE [LARGE SCALE GENOMIC DNA]</scope>
    <source>
        <strain evidence="8 9">LM112</strain>
    </source>
</reference>
<protein>
    <submittedName>
        <fullName evidence="8">GtrA family protein</fullName>
    </submittedName>
</protein>
<evidence type="ECO:0000256" key="1">
    <source>
        <dbReference type="ARBA" id="ARBA00004141"/>
    </source>
</evidence>
<dbReference type="Pfam" id="PF04138">
    <property type="entry name" value="GtrA_DPMS_TM"/>
    <property type="match status" value="1"/>
</dbReference>
<evidence type="ECO:0000256" key="6">
    <source>
        <dbReference type="SAM" id="Phobius"/>
    </source>
</evidence>
<feature type="transmembrane region" description="Helical" evidence="6">
    <location>
        <begin position="66"/>
        <end position="91"/>
    </location>
</feature>
<comment type="subcellular location">
    <subcellularLocation>
        <location evidence="1">Membrane</location>
        <topology evidence="1">Multi-pass membrane protein</topology>
    </subcellularLocation>
</comment>
<keyword evidence="5 6" id="KW-0472">Membrane</keyword>
<dbReference type="Proteomes" id="UP001238805">
    <property type="component" value="Chromosome"/>
</dbReference>
<feature type="transmembrane region" description="Helical" evidence="6">
    <location>
        <begin position="103"/>
        <end position="123"/>
    </location>
</feature>
<gene>
    <name evidence="8" type="ORF">QP029_04690</name>
</gene>
<evidence type="ECO:0000259" key="7">
    <source>
        <dbReference type="Pfam" id="PF04138"/>
    </source>
</evidence>
<sequence>MTLKTQAIRFIISGVISAVVDLGLTWALQIFTGAGPVLARSVGFIFGTLTAYLINRRWTFQAKPSYKRFFMVAGLYTLTYFVNVGLHTVFYRLLTGWDWSDSLAIFVAFVIAQGTATVINFFVQRIFIFR</sequence>
<evidence type="ECO:0000256" key="4">
    <source>
        <dbReference type="ARBA" id="ARBA00022989"/>
    </source>
</evidence>
<name>A0ABY8VSF0_9CORY</name>
<keyword evidence="4 6" id="KW-1133">Transmembrane helix</keyword>
<feature type="transmembrane region" description="Helical" evidence="6">
    <location>
        <begin position="37"/>
        <end position="54"/>
    </location>
</feature>
<proteinExistence type="inferred from homology"/>
<keyword evidence="9" id="KW-1185">Reference proteome</keyword>
<dbReference type="RefSeq" id="WP_284876154.1">
    <property type="nucleotide sequence ID" value="NZ_CP126970.1"/>
</dbReference>
<evidence type="ECO:0000256" key="2">
    <source>
        <dbReference type="ARBA" id="ARBA00009399"/>
    </source>
</evidence>
<dbReference type="InterPro" id="IPR051401">
    <property type="entry name" value="GtrA_CellWall_Glycosyl"/>
</dbReference>
<evidence type="ECO:0000256" key="3">
    <source>
        <dbReference type="ARBA" id="ARBA00022692"/>
    </source>
</evidence>
<accession>A0ABY8VSF0</accession>
<dbReference type="InterPro" id="IPR007267">
    <property type="entry name" value="GtrA_DPMS_TM"/>
</dbReference>
<evidence type="ECO:0000313" key="9">
    <source>
        <dbReference type="Proteomes" id="UP001238805"/>
    </source>
</evidence>
<comment type="similarity">
    <text evidence="2">Belongs to the GtrA family.</text>
</comment>
<keyword evidence="3 6" id="KW-0812">Transmembrane</keyword>
<organism evidence="8 9">
    <name type="scientific">Corynebacterium suedekumii</name>
    <dbReference type="NCBI Taxonomy" id="3049801"/>
    <lineage>
        <taxon>Bacteria</taxon>
        <taxon>Bacillati</taxon>
        <taxon>Actinomycetota</taxon>
        <taxon>Actinomycetes</taxon>
        <taxon>Mycobacteriales</taxon>
        <taxon>Corynebacteriaceae</taxon>
        <taxon>Corynebacterium</taxon>
    </lineage>
</organism>
<evidence type="ECO:0000256" key="5">
    <source>
        <dbReference type="ARBA" id="ARBA00023136"/>
    </source>
</evidence>
<feature type="domain" description="GtrA/DPMS transmembrane" evidence="7">
    <location>
        <begin position="9"/>
        <end position="129"/>
    </location>
</feature>
<feature type="transmembrane region" description="Helical" evidence="6">
    <location>
        <begin position="7"/>
        <end position="31"/>
    </location>
</feature>
<dbReference type="PANTHER" id="PTHR38459">
    <property type="entry name" value="PROPHAGE BACTOPRENOL-LINKED GLUCOSE TRANSLOCASE HOMOLOG"/>
    <property type="match status" value="1"/>
</dbReference>